<feature type="region of interest" description="Disordered" evidence="1">
    <location>
        <begin position="753"/>
        <end position="855"/>
    </location>
</feature>
<feature type="region of interest" description="Disordered" evidence="1">
    <location>
        <begin position="2222"/>
        <end position="2258"/>
    </location>
</feature>
<feature type="region of interest" description="Disordered" evidence="1">
    <location>
        <begin position="2157"/>
        <end position="2199"/>
    </location>
</feature>
<gene>
    <name evidence="3" type="ORF">NQ314_020745</name>
</gene>
<feature type="compositionally biased region" description="Polar residues" evidence="1">
    <location>
        <begin position="760"/>
        <end position="776"/>
    </location>
</feature>
<feature type="compositionally biased region" description="Low complexity" evidence="1">
    <location>
        <begin position="1991"/>
        <end position="2004"/>
    </location>
</feature>
<feature type="compositionally biased region" description="Basic residues" evidence="1">
    <location>
        <begin position="2528"/>
        <end position="2538"/>
    </location>
</feature>
<feature type="compositionally biased region" description="Basic and acidic residues" evidence="1">
    <location>
        <begin position="1322"/>
        <end position="1333"/>
    </location>
</feature>
<feature type="compositionally biased region" description="Basic and acidic residues" evidence="1">
    <location>
        <begin position="575"/>
        <end position="589"/>
    </location>
</feature>
<feature type="region of interest" description="Disordered" evidence="1">
    <location>
        <begin position="1774"/>
        <end position="1797"/>
    </location>
</feature>
<evidence type="ECO:0000256" key="1">
    <source>
        <dbReference type="SAM" id="MobiDB-lite"/>
    </source>
</evidence>
<dbReference type="InterPro" id="IPR057986">
    <property type="entry name" value="TPR_Rlf/292/654"/>
</dbReference>
<feature type="compositionally biased region" description="Polar residues" evidence="1">
    <location>
        <begin position="911"/>
        <end position="940"/>
    </location>
</feature>
<evidence type="ECO:0000259" key="2">
    <source>
        <dbReference type="Pfam" id="PF25580"/>
    </source>
</evidence>
<feature type="compositionally biased region" description="Low complexity" evidence="1">
    <location>
        <begin position="1942"/>
        <end position="1954"/>
    </location>
</feature>
<feature type="region of interest" description="Disordered" evidence="1">
    <location>
        <begin position="1833"/>
        <end position="1894"/>
    </location>
</feature>
<dbReference type="EMBL" id="JANEYF010005770">
    <property type="protein sequence ID" value="KAJ8926893.1"/>
    <property type="molecule type" value="Genomic_DNA"/>
</dbReference>
<feature type="compositionally biased region" description="Low complexity" evidence="1">
    <location>
        <begin position="2175"/>
        <end position="2184"/>
    </location>
</feature>
<proteinExistence type="predicted"/>
<feature type="region of interest" description="Disordered" evidence="1">
    <location>
        <begin position="1911"/>
        <end position="2005"/>
    </location>
</feature>
<feature type="compositionally biased region" description="Low complexity" evidence="1">
    <location>
        <begin position="1868"/>
        <end position="1888"/>
    </location>
</feature>
<feature type="region of interest" description="Disordered" evidence="1">
    <location>
        <begin position="977"/>
        <end position="1030"/>
    </location>
</feature>
<sequence>MASQEEDNKLECISNVNKEQERYFLNVYKLPCNLIATHQVKLLHEIEKAQNELLKLNSGFATRCKKLADVVKNPWEDPVLMTLMKTKEADIGPAEIEFFCVETAYVVSVRLKKLCESQCEDLALNLVTAFMNCNKLSKTQNFSLNATETQMWFIFDIYIALLYKFQERQKIVVLLKELKFEEGLQLVKRFAKKRVKISKIWKNCHRVAVLATQMYISQAVVKYTEDLQAILESYIDIYISICNTEHLLQDFTTSIRRISNLADAAGLYVFCAVIQKKAGTKLKPFVIEMYIRALTTDMNELERQKDANETEKVTATTSRLAAAFCNLADFLDEHVKVARECVLTAFSLEPTKERLKNIETLATRSGFQVLDTGQEWKCRLHPPVLPSDDIAWICPECGDWMCKPQLNIPLKINMALHEALQNSVLGISEALCDDLVVCLSNPRYQILSWFLPWDDLHRLCIMYLQDPQTTKNFITELKFVDIDYSIFKGIKREPLDELAGIERGYEQYLDQDFVSDEETSSVSEDSMSQDSRPYSLGSDGAGEGPYLPLLPLQPKSDPNTLKSLRMFRPNLKRSRTNETNDNLPEKLLKADSNPNSINQPHTITSHFKEPSSQNISSNSLSNFLNGISTDHLPTVTNSHIQDSDSKNVKAATLPPLGGQVARKEFHPIQVKPRPLLDTLYKKGHSSQTFKTPADQALKPYNQSNSTITETTRKDLMLKLLNKLSLSGSKENNNHKVINNHRIEKISDLSLPSEEPKISIKPSTKFNKESNTATITIPTVEPKRQQPPNLGIFLSHNQDKLPTTASSNQDQFQTSRSPSPKPDQHQIKPFDLSMPSNTPCPHQDCRQPPLRSPILDHLQNTHPKVAKRPATRAISPDKVQNILLQKIPLVPSPKADKMQNLDNVSLSLDQNQNSTSLNLDRNQKSTSPNLDQNQNSTSLNSVWVPHNIPPYPDRTQNIASPNQNQSRTVISPILDQAQNQNLPPNLGIIQKPNPQSIISPSSEKMDSPASSQLERLPSANRKQPIPPPKSDQKFIVSLNLNLLSNLVCPRNPEQTKDVRLKTSCSRLTNTENRIHDYCQKMDNQMNDVRLIQGASSKVNLSDKNGCILDKLDIKCNNIGKCGNSVQIGVTESDLNSNKDGVDKIEKSENLDTVAQRQVMSKNCLGVIDDGIFSDLTDNKSEEMFFQNNNDYSSFVKDASIFENIPDEELPKNFNLTENIRTYTKKSIKKLPVVNKDCVKTPTGVDDNLDVCKNVNSSNSVQKPHSNVQKPQTNHKELKVVLYRLPLNTIQEGQSTSIKEEYPSFKKCDRGKTPPKGARRRKSTDKSENKIDKAPNRVQSHIFSPPQLVNARITFKENSKLCCDDLAKPNKVLGASMIPRVLLERIHVDNRNYARSVLANVPGLNDYQMIRPTNVNHIVNVVQVSGGRSSQNVPIQNTQTSTQVSPHIQRIGQPRVADQKPEHSNSIITSTTTLTTTTTTAKTTTTQPSTLINILSQQIIRPVTTQTNTVRRQTPLINILSQQIIRPSQTQKTTANSGVATSENNQVKPTVTTEQTVNSQGNNAVKNASMGIKTTNNPATTGQGGTILQFICKSTLPKFQQAFGKSVYQNNTETSSTTTSTIETTNVASDSKKNITKTVPVNVQPIQGSVIYSRQMPVGQTISLIPPGGTTRQVFRIATSNSEQISLVKDSVIHSKMSALLAAALQGRPKNSESDQVNSDEKITITRPTLVQNARIVKPVQLQIPPNVVRAAPNANLSSTTLEQLREFDMVYKQIKERSSTTTPAEASNSPPENQEVTQQRISVTYVNQLQKYTQLSPVVVVSNYSSLQPAASPALSVTSQGSSSPCVTPAPTPTLPKMITTKSSKGKTLKTTTTSSTAKSSPIPKPQQKPQEDEHTTQRIFDILAEYAEQLRNSPDLNNKPAPRRRSNPPTNPSQNSKRKKSSSGSKKSGQSGNSIEIDGDDITVGSEDSSGGGIVQLSVTDDEQSQAATINTPESTENSSPSSSRQLILTESSTCGNQSRNLIIADSSVGEALKIPNTAVIVPGSYIMPVSMVKGGQQIAVVSGGSKILATVPARSGQNMLLFQSFMNQNRKGAISAVKYSAIQPITGISSQSLAGVSAQPPVILPSNSVATAVALGHPLTLKKLNDDRDNNELLLTISHPKENSKRQSDIPQPDSSTSVSSDSNDIKIEDSTMQSDNSNEKIFQSFQKSVITNSVATSTNNNEQKTFRSNTTYYTNKSKKNSADSQKMDSEMQKQAAIERELRLQKSLSEECEDLGVDEPSTSDLFPEADLLFDSNHSPSFDQSSQDVIKRTPQSNDIKEEVKGAMNLFSDDENSSSLRTDLFEYVEYQTVETALDYQARQLMNGNTTSNESGSSGCEDNTLLAKCATMSEVTLNSPISPEMYTENSLNKYKFKYSNRKKGERIKQNDFGGEIVSSSEDTIGSTELGRNNCEEDNFKVVHVAITKTDIVKDEEKCELHCHEDLDSPSGRGARRSVRKLCSCCNGSQDGNNISRKRPHSSRPHTPAAPHKKAFLSKKR</sequence>
<feature type="compositionally biased region" description="Basic and acidic residues" evidence="1">
    <location>
        <begin position="1299"/>
        <end position="1310"/>
    </location>
</feature>
<feature type="compositionally biased region" description="Polar residues" evidence="1">
    <location>
        <begin position="799"/>
        <end position="817"/>
    </location>
</feature>
<feature type="region of interest" description="Disordered" evidence="1">
    <location>
        <begin position="1299"/>
        <end position="1338"/>
    </location>
</feature>
<feature type="region of interest" description="Disordered" evidence="1">
    <location>
        <begin position="1526"/>
        <end position="1559"/>
    </location>
</feature>
<accession>A0AAV8WKP4</accession>
<feature type="compositionally biased region" description="Polar residues" evidence="1">
    <location>
        <begin position="1836"/>
        <end position="1845"/>
    </location>
</feature>
<name>A0AAV8WKP4_9CUCU</name>
<feature type="compositionally biased region" description="Low complexity" evidence="1">
    <location>
        <begin position="520"/>
        <end position="531"/>
    </location>
</feature>
<protein>
    <recommendedName>
        <fullName evidence="2">Zinc finger protein Rlf/292/654 TPR repeats domain-containing protein</fullName>
    </recommendedName>
</protein>
<feature type="compositionally biased region" description="Polar residues" evidence="1">
    <location>
        <begin position="1778"/>
        <end position="1797"/>
    </location>
</feature>
<feature type="compositionally biased region" description="Basic and acidic residues" evidence="1">
    <location>
        <begin position="2160"/>
        <end position="2169"/>
    </location>
</feature>
<feature type="compositionally biased region" description="Polar residues" evidence="1">
    <location>
        <begin position="991"/>
        <end position="1012"/>
    </location>
</feature>
<feature type="region of interest" description="Disordered" evidence="1">
    <location>
        <begin position="516"/>
        <end position="596"/>
    </location>
</feature>
<feature type="region of interest" description="Disordered" evidence="1">
    <location>
        <begin position="911"/>
        <end position="943"/>
    </location>
</feature>
<evidence type="ECO:0000313" key="4">
    <source>
        <dbReference type="Proteomes" id="UP001162156"/>
    </source>
</evidence>
<organism evidence="3 4">
    <name type="scientific">Rhamnusium bicolor</name>
    <dbReference type="NCBI Taxonomy" id="1586634"/>
    <lineage>
        <taxon>Eukaryota</taxon>
        <taxon>Metazoa</taxon>
        <taxon>Ecdysozoa</taxon>
        <taxon>Arthropoda</taxon>
        <taxon>Hexapoda</taxon>
        <taxon>Insecta</taxon>
        <taxon>Pterygota</taxon>
        <taxon>Neoptera</taxon>
        <taxon>Endopterygota</taxon>
        <taxon>Coleoptera</taxon>
        <taxon>Polyphaga</taxon>
        <taxon>Cucujiformia</taxon>
        <taxon>Chrysomeloidea</taxon>
        <taxon>Cerambycidae</taxon>
        <taxon>Lepturinae</taxon>
        <taxon>Rhagiini</taxon>
        <taxon>Rhamnusium</taxon>
    </lineage>
</organism>
<evidence type="ECO:0000313" key="3">
    <source>
        <dbReference type="EMBL" id="KAJ8926893.1"/>
    </source>
</evidence>
<feature type="domain" description="Zinc finger protein Rlf/292/654 TPR repeats" evidence="2">
    <location>
        <begin position="249"/>
        <end position="364"/>
    </location>
</feature>
<reference evidence="3" key="1">
    <citation type="journal article" date="2023" name="Insect Mol. Biol.">
        <title>Genome sequencing provides insights into the evolution of gene families encoding plant cell wall-degrading enzymes in longhorned beetles.</title>
        <authorList>
            <person name="Shin N.R."/>
            <person name="Okamura Y."/>
            <person name="Kirsch R."/>
            <person name="Pauchet Y."/>
        </authorList>
    </citation>
    <scope>NUCLEOTIDE SEQUENCE</scope>
    <source>
        <strain evidence="3">RBIC_L_NR</strain>
    </source>
</reference>
<feature type="compositionally biased region" description="Basic and acidic residues" evidence="1">
    <location>
        <begin position="2247"/>
        <end position="2258"/>
    </location>
</feature>
<feature type="compositionally biased region" description="Polar residues" evidence="1">
    <location>
        <begin position="2222"/>
        <end position="2237"/>
    </location>
</feature>
<dbReference type="Proteomes" id="UP001162156">
    <property type="component" value="Unassembled WGS sequence"/>
</dbReference>
<keyword evidence="4" id="KW-1185">Reference proteome</keyword>
<dbReference type="Pfam" id="PF25580">
    <property type="entry name" value="TPR_Rlf"/>
    <property type="match status" value="1"/>
</dbReference>
<feature type="region of interest" description="Disordered" evidence="1">
    <location>
        <begin position="2506"/>
        <end position="2538"/>
    </location>
</feature>
<comment type="caution">
    <text evidence="3">The sequence shown here is derived from an EMBL/GenBank/DDBJ whole genome shotgun (WGS) entry which is preliminary data.</text>
</comment>